<evidence type="ECO:0000256" key="5">
    <source>
        <dbReference type="ARBA" id="ARBA00023239"/>
    </source>
</evidence>
<protein>
    <recommendedName>
        <fullName evidence="10">Pyridoxal 5'-phosphate synthase subunit PdxT</fullName>
        <ecNumber evidence="10">4.3.3.6</ecNumber>
    </recommendedName>
    <alternativeName>
        <fullName evidence="10">Pdx2</fullName>
    </alternativeName>
    <alternativeName>
        <fullName evidence="10">Pyridoxal 5'-phosphate synthase glutaminase subunit</fullName>
        <ecNumber evidence="10">3.5.1.2</ecNumber>
    </alternativeName>
</protein>
<dbReference type="GO" id="GO:0036381">
    <property type="term" value="F:pyridoxal 5'-phosphate synthase (glutamine hydrolysing) activity"/>
    <property type="evidence" value="ECO:0007669"/>
    <property type="project" value="UniProtKB-UniRule"/>
</dbReference>
<dbReference type="GO" id="GO:0006543">
    <property type="term" value="P:L-glutamine catabolic process"/>
    <property type="evidence" value="ECO:0007669"/>
    <property type="project" value="UniProtKB-UniRule"/>
</dbReference>
<comment type="function">
    <text evidence="8 10">Catalyzes the hydrolysis of glutamine to glutamate and ammonia as part of the biosynthesis of pyridoxal 5'-phosphate. The resulting ammonia molecule is channeled to the active site of PdxS.</text>
</comment>
<dbReference type="PANTHER" id="PTHR31559">
    <property type="entry name" value="PYRIDOXAL 5'-PHOSPHATE SYNTHASE SUBUNIT SNO"/>
    <property type="match status" value="1"/>
</dbReference>
<comment type="similarity">
    <text evidence="1 10">Belongs to the glutaminase PdxT/SNO family.</text>
</comment>
<dbReference type="GO" id="GO:1903600">
    <property type="term" value="C:glutaminase complex"/>
    <property type="evidence" value="ECO:0007669"/>
    <property type="project" value="TreeGrafter"/>
</dbReference>
<dbReference type="SUPFAM" id="SSF52317">
    <property type="entry name" value="Class I glutamine amidotransferase-like"/>
    <property type="match status" value="1"/>
</dbReference>
<comment type="pathway">
    <text evidence="10">Cofactor biosynthesis; pyridoxal 5'-phosphate biosynthesis.</text>
</comment>
<evidence type="ECO:0000256" key="3">
    <source>
        <dbReference type="ARBA" id="ARBA00022898"/>
    </source>
</evidence>
<feature type="active site" description="Charge relay system" evidence="10 11">
    <location>
        <position position="170"/>
    </location>
</feature>
<keyword evidence="14" id="KW-1185">Reference proteome</keyword>
<dbReference type="FunFam" id="3.40.50.880:FF:000010">
    <property type="entry name" value="uncharacterized protein LOC100176842 isoform X2"/>
    <property type="match status" value="1"/>
</dbReference>
<feature type="binding site" evidence="10 12">
    <location>
        <position position="105"/>
    </location>
    <ligand>
        <name>L-glutamine</name>
        <dbReference type="ChEBI" id="CHEBI:58359"/>
    </ligand>
</feature>
<keyword evidence="2 10" id="KW-0378">Hydrolase</keyword>
<dbReference type="Proteomes" id="UP000183918">
    <property type="component" value="Unassembled WGS sequence"/>
</dbReference>
<sequence length="194" mass="21634">MVIGVLALQGAFIEHEKMIESLGVDCIEVKQKEDLENIDGIILPGGESTVQGLLLKEYDMLEPLRDKINNGLPVFATCAGLILLSHVIEGESSPYLDTLPVKIKRNAYGRQLGSFVINKKFKNVGELPLIFIRAPYISKIDNDVEVLIENDGNPVAVQYNNQIAMAFHPELSDKNYLHRYFIEQIVTPSLKLAV</sequence>
<dbReference type="PROSITE" id="PS01236">
    <property type="entry name" value="PDXT_SNO_1"/>
    <property type="match status" value="1"/>
</dbReference>
<evidence type="ECO:0000256" key="11">
    <source>
        <dbReference type="PIRSR" id="PIRSR005639-1"/>
    </source>
</evidence>
<dbReference type="PIRSF" id="PIRSF005639">
    <property type="entry name" value="Glut_amidoT_SNO"/>
    <property type="match status" value="1"/>
</dbReference>
<feature type="active site" description="Charge relay system" evidence="10 11">
    <location>
        <position position="168"/>
    </location>
</feature>
<evidence type="ECO:0000256" key="2">
    <source>
        <dbReference type="ARBA" id="ARBA00022801"/>
    </source>
</evidence>
<dbReference type="Gene3D" id="3.40.50.880">
    <property type="match status" value="1"/>
</dbReference>
<proteinExistence type="inferred from homology"/>
<dbReference type="GO" id="GO:0042823">
    <property type="term" value="P:pyridoxal phosphate biosynthetic process"/>
    <property type="evidence" value="ECO:0007669"/>
    <property type="project" value="UniProtKB-UniRule"/>
</dbReference>
<feature type="active site" description="Nucleophile" evidence="10 11">
    <location>
        <position position="78"/>
    </location>
</feature>
<dbReference type="PROSITE" id="PS51273">
    <property type="entry name" value="GATASE_TYPE_1"/>
    <property type="match status" value="1"/>
</dbReference>
<dbReference type="CDD" id="cd01749">
    <property type="entry name" value="GATase1_PB"/>
    <property type="match status" value="1"/>
</dbReference>
<evidence type="ECO:0000256" key="9">
    <source>
        <dbReference type="ARBA" id="ARBA00064749"/>
    </source>
</evidence>
<comment type="catalytic activity">
    <reaction evidence="7 10">
        <text>L-glutamine + H2O = L-glutamate + NH4(+)</text>
        <dbReference type="Rhea" id="RHEA:15889"/>
        <dbReference type="ChEBI" id="CHEBI:15377"/>
        <dbReference type="ChEBI" id="CHEBI:28938"/>
        <dbReference type="ChEBI" id="CHEBI:29985"/>
        <dbReference type="ChEBI" id="CHEBI:58359"/>
        <dbReference type="EC" id="3.5.1.2"/>
    </reaction>
</comment>
<dbReference type="AlphaFoldDB" id="A0A1H3L9P2"/>
<evidence type="ECO:0000256" key="10">
    <source>
        <dbReference type="HAMAP-Rule" id="MF_01615"/>
    </source>
</evidence>
<evidence type="ECO:0000256" key="6">
    <source>
        <dbReference type="ARBA" id="ARBA00047992"/>
    </source>
</evidence>
<accession>A0A1H3L9P2</accession>
<gene>
    <name evidence="10" type="primary">pdxT</name>
    <name evidence="13" type="ORF">SAMN02910414_01938</name>
</gene>
<evidence type="ECO:0000256" key="8">
    <source>
        <dbReference type="ARBA" id="ARBA00054599"/>
    </source>
</evidence>
<name>A0A1H3L9P2_9FIRM</name>
<dbReference type="EC" id="3.5.1.2" evidence="10"/>
<feature type="binding site" evidence="10 12">
    <location>
        <begin position="46"/>
        <end position="48"/>
    </location>
    <ligand>
        <name>L-glutamine</name>
        <dbReference type="ChEBI" id="CHEBI:58359"/>
    </ligand>
</feature>
<dbReference type="PANTHER" id="PTHR31559:SF0">
    <property type="entry name" value="PYRIDOXAL 5'-PHOSPHATE SYNTHASE SUBUNIT SNO1-RELATED"/>
    <property type="match status" value="1"/>
</dbReference>
<dbReference type="Pfam" id="PF01174">
    <property type="entry name" value="SNO"/>
    <property type="match status" value="1"/>
</dbReference>
<keyword evidence="3 10" id="KW-0663">Pyridoxal phosphate</keyword>
<dbReference type="PROSITE" id="PS51274">
    <property type="entry name" value="GATASE_COBBQ"/>
    <property type="match status" value="1"/>
</dbReference>
<keyword evidence="5 10" id="KW-0456">Lyase</keyword>
<dbReference type="RefSeq" id="WP_074718466.1">
    <property type="nucleotide sequence ID" value="NZ_FNPG01000024.1"/>
</dbReference>
<comment type="subunit">
    <text evidence="9 10">In the presence of PdxS, forms a dodecamer of heterodimers. Only shows activity in the heterodimer.</text>
</comment>
<dbReference type="HAMAP" id="MF_01615">
    <property type="entry name" value="PdxT"/>
    <property type="match status" value="1"/>
</dbReference>
<dbReference type="OrthoDB" id="9810320at2"/>
<reference evidence="13 14" key="1">
    <citation type="submission" date="2016-10" db="EMBL/GenBank/DDBJ databases">
        <authorList>
            <person name="de Groot N.N."/>
        </authorList>
    </citation>
    <scope>NUCLEOTIDE SEQUENCE [LARGE SCALE GENOMIC DNA]</scope>
    <source>
        <strain evidence="13 14">DSM 14045</strain>
    </source>
</reference>
<dbReference type="InterPro" id="IPR002161">
    <property type="entry name" value="PdxT/SNO"/>
</dbReference>
<evidence type="ECO:0000256" key="1">
    <source>
        <dbReference type="ARBA" id="ARBA00008345"/>
    </source>
</evidence>
<evidence type="ECO:0000313" key="14">
    <source>
        <dbReference type="Proteomes" id="UP000183918"/>
    </source>
</evidence>
<feature type="binding site" evidence="10 12">
    <location>
        <begin position="132"/>
        <end position="133"/>
    </location>
    <ligand>
        <name>L-glutamine</name>
        <dbReference type="ChEBI" id="CHEBI:58359"/>
    </ligand>
</feature>
<dbReference type="EC" id="4.3.3.6" evidence="10"/>
<dbReference type="InterPro" id="IPR021196">
    <property type="entry name" value="PdxT/SNO_CS"/>
</dbReference>
<evidence type="ECO:0000256" key="12">
    <source>
        <dbReference type="PIRSR" id="PIRSR005639-2"/>
    </source>
</evidence>
<dbReference type="STRING" id="1122142.SAMN02910414_01938"/>
<dbReference type="UniPathway" id="UPA00245"/>
<dbReference type="NCBIfam" id="TIGR03800">
    <property type="entry name" value="PLP_synth_Pdx2"/>
    <property type="match status" value="1"/>
</dbReference>
<dbReference type="GO" id="GO:0008614">
    <property type="term" value="P:pyridoxine metabolic process"/>
    <property type="evidence" value="ECO:0007669"/>
    <property type="project" value="TreeGrafter"/>
</dbReference>
<evidence type="ECO:0000313" key="13">
    <source>
        <dbReference type="EMBL" id="SDY60648.1"/>
    </source>
</evidence>
<dbReference type="GO" id="GO:0004359">
    <property type="term" value="F:glutaminase activity"/>
    <property type="evidence" value="ECO:0007669"/>
    <property type="project" value="UniProtKB-UniRule"/>
</dbReference>
<evidence type="ECO:0000256" key="4">
    <source>
        <dbReference type="ARBA" id="ARBA00022962"/>
    </source>
</evidence>
<dbReference type="GO" id="GO:0005829">
    <property type="term" value="C:cytosol"/>
    <property type="evidence" value="ECO:0007669"/>
    <property type="project" value="TreeGrafter"/>
</dbReference>
<evidence type="ECO:0000256" key="7">
    <source>
        <dbReference type="ARBA" id="ARBA00049534"/>
    </source>
</evidence>
<dbReference type="PROSITE" id="PS51130">
    <property type="entry name" value="PDXT_SNO_2"/>
    <property type="match status" value="1"/>
</dbReference>
<comment type="catalytic activity">
    <reaction evidence="6 10">
        <text>aldehydo-D-ribose 5-phosphate + D-glyceraldehyde 3-phosphate + L-glutamine = pyridoxal 5'-phosphate + L-glutamate + phosphate + 3 H2O + H(+)</text>
        <dbReference type="Rhea" id="RHEA:31507"/>
        <dbReference type="ChEBI" id="CHEBI:15377"/>
        <dbReference type="ChEBI" id="CHEBI:15378"/>
        <dbReference type="ChEBI" id="CHEBI:29985"/>
        <dbReference type="ChEBI" id="CHEBI:43474"/>
        <dbReference type="ChEBI" id="CHEBI:58273"/>
        <dbReference type="ChEBI" id="CHEBI:58359"/>
        <dbReference type="ChEBI" id="CHEBI:59776"/>
        <dbReference type="ChEBI" id="CHEBI:597326"/>
        <dbReference type="EC" id="4.3.3.6"/>
    </reaction>
</comment>
<dbReference type="EMBL" id="FNPG01000024">
    <property type="protein sequence ID" value="SDY60648.1"/>
    <property type="molecule type" value="Genomic_DNA"/>
</dbReference>
<dbReference type="InterPro" id="IPR029062">
    <property type="entry name" value="Class_I_gatase-like"/>
</dbReference>
<keyword evidence="4 10" id="KW-0315">Glutamine amidotransferase</keyword>
<organism evidence="13 14">
    <name type="scientific">Lachnobacterium bovis DSM 14045</name>
    <dbReference type="NCBI Taxonomy" id="1122142"/>
    <lineage>
        <taxon>Bacteria</taxon>
        <taxon>Bacillati</taxon>
        <taxon>Bacillota</taxon>
        <taxon>Clostridia</taxon>
        <taxon>Lachnospirales</taxon>
        <taxon>Lachnospiraceae</taxon>
        <taxon>Lachnobacterium</taxon>
    </lineage>
</organism>